<keyword evidence="7" id="KW-0479">Metal-binding</keyword>
<evidence type="ECO:0000313" key="14">
    <source>
        <dbReference type="Proteomes" id="UP000322234"/>
    </source>
</evidence>
<comment type="similarity">
    <text evidence="4">Belongs to the PTPS family.</text>
</comment>
<comment type="pathway">
    <text evidence="3">Cofactor biosynthesis; tetrahydrobiopterin biosynthesis; tetrahydrobiopterin from 7,8-dihydroneopterin triphosphate: step 1/3.</text>
</comment>
<accession>A0A6B0RIS3</accession>
<evidence type="ECO:0000256" key="2">
    <source>
        <dbReference type="ARBA" id="ARBA00004328"/>
    </source>
</evidence>
<organism evidence="13 14">
    <name type="scientific">Bos mutus</name>
    <name type="common">wild yak</name>
    <dbReference type="NCBI Taxonomy" id="72004"/>
    <lineage>
        <taxon>Eukaryota</taxon>
        <taxon>Metazoa</taxon>
        <taxon>Chordata</taxon>
        <taxon>Craniata</taxon>
        <taxon>Vertebrata</taxon>
        <taxon>Euteleostomi</taxon>
        <taxon>Mammalia</taxon>
        <taxon>Eutheria</taxon>
        <taxon>Laurasiatheria</taxon>
        <taxon>Artiodactyla</taxon>
        <taxon>Ruminantia</taxon>
        <taxon>Pecora</taxon>
        <taxon>Bovidae</taxon>
        <taxon>Bovinae</taxon>
        <taxon>Bos</taxon>
    </lineage>
</organism>
<evidence type="ECO:0000256" key="6">
    <source>
        <dbReference type="ARBA" id="ARBA00015587"/>
    </source>
</evidence>
<proteinExistence type="inferred from homology"/>
<evidence type="ECO:0000256" key="5">
    <source>
        <dbReference type="ARBA" id="ARBA00013100"/>
    </source>
</evidence>
<dbReference type="InterPro" id="IPR022469">
    <property type="entry name" value="PTPS_His_AS"/>
</dbReference>
<dbReference type="FunFam" id="3.30.479.10:FF:000003">
    <property type="entry name" value="6-pyruvoyl tetrahydrobiopterin synthase"/>
    <property type="match status" value="1"/>
</dbReference>
<dbReference type="AlphaFoldDB" id="A0A6B0RIS3"/>
<dbReference type="Proteomes" id="UP000322234">
    <property type="component" value="Unassembled WGS sequence"/>
</dbReference>
<dbReference type="PROSITE" id="PS00987">
    <property type="entry name" value="PTPS_1"/>
    <property type="match status" value="1"/>
</dbReference>
<feature type="transmembrane region" description="Helical" evidence="12">
    <location>
        <begin position="211"/>
        <end position="234"/>
    </location>
</feature>
<protein>
    <recommendedName>
        <fullName evidence="6">6-pyruvoyl tetrahydrobiopterin synthase</fullName>
        <ecNumber evidence="5">4.2.3.12</ecNumber>
    </recommendedName>
</protein>
<dbReference type="EC" id="4.2.3.12" evidence="5"/>
<evidence type="ECO:0000256" key="9">
    <source>
        <dbReference type="ARBA" id="ARBA00023007"/>
    </source>
</evidence>
<sequence>MNGAGSGPGRWVRVSRLVSFSASHRLHSKSLSNEENLKLFGKCNNPNGHGHNYKVVVTVHGEVDPVTGMVMNLTDLKEYMEEAIMKPLDHKNLDLDVQTFFVCGVSPHTILTMQRGTDWIFYIQAYVRDPYVLLKGTISIKESVQELSCQDCKLYTCLNSSLYNSNHSFVILRRRLGIWLPVNQTRPWEGSRETHALLKFIKKVLQGFKRFIGLLIAAITGIIAIAMTAAVAGVPLHQTIQMTTFVQQWHQNSSSAWGNQTHIDQEINEQLVDLENAVLLPGDESSDA</sequence>
<dbReference type="GO" id="GO:0003874">
    <property type="term" value="F:6-pyruvoyltetrahydropterin synthase activity"/>
    <property type="evidence" value="ECO:0007669"/>
    <property type="project" value="UniProtKB-EC"/>
</dbReference>
<comment type="caution">
    <text evidence="13">The sequence shown here is derived from an EMBL/GenBank/DDBJ whole genome shotgun (WGS) entry which is preliminary data.</text>
</comment>
<reference evidence="13" key="1">
    <citation type="submission" date="2019-10" db="EMBL/GenBank/DDBJ databases">
        <title>The sequence and de novo assembly of the wild yak genome.</title>
        <authorList>
            <person name="Liu Y."/>
        </authorList>
    </citation>
    <scope>NUCLEOTIDE SEQUENCE [LARGE SCALE GENOMIC DNA]</scope>
    <source>
        <strain evidence="13">WY2019</strain>
    </source>
</reference>
<evidence type="ECO:0000256" key="7">
    <source>
        <dbReference type="ARBA" id="ARBA00022723"/>
    </source>
</evidence>
<dbReference type="Gene3D" id="3.30.479.10">
    <property type="entry name" value="6-pyruvoyl tetrahydropterin synthase/QueD"/>
    <property type="match status" value="1"/>
</dbReference>
<evidence type="ECO:0000256" key="4">
    <source>
        <dbReference type="ARBA" id="ARBA00009164"/>
    </source>
</evidence>
<comment type="function">
    <text evidence="11">Involved in the biosynthesis of tetrahydrobiopterin, an essential cofactor of aromatic amino acid hydroxylases. Catalyzes the transformation of 7,8-dihydroneopterin triphosphate into 6-pyruvoyl tetrahydropterin.</text>
</comment>
<keyword evidence="14" id="KW-1185">Reference proteome</keyword>
<dbReference type="Pfam" id="PF01242">
    <property type="entry name" value="PTPS"/>
    <property type="match status" value="1"/>
</dbReference>
<dbReference type="PANTHER" id="PTHR34313:SF2">
    <property type="entry name" value="ENDOGENOUS RETROVIRUS GROUP K MEMBER 21 ENV POLYPROTEIN-LIKE"/>
    <property type="match status" value="1"/>
</dbReference>
<evidence type="ECO:0000313" key="13">
    <source>
        <dbReference type="EMBL" id="MXQ88831.1"/>
    </source>
</evidence>
<dbReference type="InterPro" id="IPR007115">
    <property type="entry name" value="6-PTP_synth/QueD"/>
</dbReference>
<gene>
    <name evidence="13" type="ORF">E5288_WYG012299</name>
</gene>
<keyword evidence="10" id="KW-0456">Lyase</keyword>
<evidence type="ECO:0000256" key="10">
    <source>
        <dbReference type="ARBA" id="ARBA00023239"/>
    </source>
</evidence>
<dbReference type="GO" id="GO:0006729">
    <property type="term" value="P:tetrahydrobiopterin biosynthetic process"/>
    <property type="evidence" value="ECO:0007669"/>
    <property type="project" value="UniProtKB-UniPathway"/>
</dbReference>
<comment type="subcellular location">
    <subcellularLocation>
        <location evidence="2">Virion</location>
    </subcellularLocation>
</comment>
<dbReference type="InterPro" id="IPR038418">
    <property type="entry name" value="6-PTP_synth/QueD_sf"/>
</dbReference>
<dbReference type="EMBL" id="VBQZ03000050">
    <property type="protein sequence ID" value="MXQ88831.1"/>
    <property type="molecule type" value="Genomic_DNA"/>
</dbReference>
<dbReference type="PANTHER" id="PTHR34313">
    <property type="entry name" value="ENDOGENOUS RETROVIRUS GROUP K MEMBER 113 ENV POLYPROTEIN-RELATED"/>
    <property type="match status" value="1"/>
</dbReference>
<dbReference type="GO" id="GO:0046872">
    <property type="term" value="F:metal ion binding"/>
    <property type="evidence" value="ECO:0007669"/>
    <property type="project" value="UniProtKB-KW"/>
</dbReference>
<keyword evidence="12" id="KW-0472">Membrane</keyword>
<evidence type="ECO:0000256" key="12">
    <source>
        <dbReference type="SAM" id="Phobius"/>
    </source>
</evidence>
<name>A0A6B0RIS3_9CETA</name>
<keyword evidence="12" id="KW-1133">Transmembrane helix</keyword>
<keyword evidence="9" id="KW-0783">Tetrahydrobiopterin biosynthesis</keyword>
<comment type="cofactor">
    <cofactor evidence="1">
        <name>Zn(2+)</name>
        <dbReference type="ChEBI" id="CHEBI:29105"/>
    </cofactor>
</comment>
<keyword evidence="8" id="KW-0862">Zinc</keyword>
<dbReference type="SUPFAM" id="SSF55620">
    <property type="entry name" value="Tetrahydrobiopterin biosynthesis enzymes-like"/>
    <property type="match status" value="1"/>
</dbReference>
<dbReference type="UniPathway" id="UPA00849">
    <property type="reaction ID" value="UER00819"/>
</dbReference>
<evidence type="ECO:0000256" key="3">
    <source>
        <dbReference type="ARBA" id="ARBA00005126"/>
    </source>
</evidence>
<evidence type="ECO:0000256" key="8">
    <source>
        <dbReference type="ARBA" id="ARBA00022833"/>
    </source>
</evidence>
<evidence type="ECO:0000256" key="11">
    <source>
        <dbReference type="ARBA" id="ARBA00025266"/>
    </source>
</evidence>
<dbReference type="InterPro" id="IPR022470">
    <property type="entry name" value="PTPS_Cys_AS"/>
</dbReference>
<dbReference type="PROSITE" id="PS00988">
    <property type="entry name" value="PTPS_2"/>
    <property type="match status" value="1"/>
</dbReference>
<dbReference type="InterPro" id="IPR051255">
    <property type="entry name" value="Retroviral_env_glycoprotein"/>
</dbReference>
<keyword evidence="12" id="KW-0812">Transmembrane</keyword>
<evidence type="ECO:0000256" key="1">
    <source>
        <dbReference type="ARBA" id="ARBA00001947"/>
    </source>
</evidence>